<keyword evidence="2" id="KW-1185">Reference proteome</keyword>
<reference evidence="1" key="1">
    <citation type="journal article" date="2019" name="bioRxiv">
        <title>The Genome of the Zebra Mussel, Dreissena polymorpha: A Resource for Invasive Species Research.</title>
        <authorList>
            <person name="McCartney M.A."/>
            <person name="Auch B."/>
            <person name="Kono T."/>
            <person name="Mallez S."/>
            <person name="Zhang Y."/>
            <person name="Obille A."/>
            <person name="Becker A."/>
            <person name="Abrahante J.E."/>
            <person name="Garbe J."/>
            <person name="Badalamenti J.P."/>
            <person name="Herman A."/>
            <person name="Mangelson H."/>
            <person name="Liachko I."/>
            <person name="Sullivan S."/>
            <person name="Sone E.D."/>
            <person name="Koren S."/>
            <person name="Silverstein K.A.T."/>
            <person name="Beckman K.B."/>
            <person name="Gohl D.M."/>
        </authorList>
    </citation>
    <scope>NUCLEOTIDE SEQUENCE</scope>
    <source>
        <strain evidence="1">Duluth1</strain>
        <tissue evidence="1">Whole animal</tissue>
    </source>
</reference>
<organism evidence="1 2">
    <name type="scientific">Dreissena polymorpha</name>
    <name type="common">Zebra mussel</name>
    <name type="synonym">Mytilus polymorpha</name>
    <dbReference type="NCBI Taxonomy" id="45954"/>
    <lineage>
        <taxon>Eukaryota</taxon>
        <taxon>Metazoa</taxon>
        <taxon>Spiralia</taxon>
        <taxon>Lophotrochozoa</taxon>
        <taxon>Mollusca</taxon>
        <taxon>Bivalvia</taxon>
        <taxon>Autobranchia</taxon>
        <taxon>Heteroconchia</taxon>
        <taxon>Euheterodonta</taxon>
        <taxon>Imparidentia</taxon>
        <taxon>Neoheterodontei</taxon>
        <taxon>Myida</taxon>
        <taxon>Dreissenoidea</taxon>
        <taxon>Dreissenidae</taxon>
        <taxon>Dreissena</taxon>
    </lineage>
</organism>
<dbReference type="AlphaFoldDB" id="A0A9D4BZU5"/>
<gene>
    <name evidence="1" type="ORF">DPMN_073821</name>
</gene>
<proteinExistence type="predicted"/>
<accession>A0A9D4BZU5</accession>
<reference evidence="1" key="2">
    <citation type="submission" date="2020-11" db="EMBL/GenBank/DDBJ databases">
        <authorList>
            <person name="McCartney M.A."/>
            <person name="Auch B."/>
            <person name="Kono T."/>
            <person name="Mallez S."/>
            <person name="Becker A."/>
            <person name="Gohl D.M."/>
            <person name="Silverstein K.A.T."/>
            <person name="Koren S."/>
            <person name="Bechman K.B."/>
            <person name="Herman A."/>
            <person name="Abrahante J.E."/>
            <person name="Garbe J."/>
        </authorList>
    </citation>
    <scope>NUCLEOTIDE SEQUENCE</scope>
    <source>
        <strain evidence="1">Duluth1</strain>
        <tissue evidence="1">Whole animal</tissue>
    </source>
</reference>
<protein>
    <submittedName>
        <fullName evidence="1">Uncharacterized protein</fullName>
    </submittedName>
</protein>
<sequence length="60" mass="6591">MSGANRADNVHFLFGFSERGLQFVNHVTGFTLTVKQMALSTRLIKMIAKSPCIYGIIGCV</sequence>
<evidence type="ECO:0000313" key="2">
    <source>
        <dbReference type="Proteomes" id="UP000828390"/>
    </source>
</evidence>
<name>A0A9D4BZU5_DREPO</name>
<dbReference type="EMBL" id="JAIWYP010000014">
    <property type="protein sequence ID" value="KAH3714018.1"/>
    <property type="molecule type" value="Genomic_DNA"/>
</dbReference>
<evidence type="ECO:0000313" key="1">
    <source>
        <dbReference type="EMBL" id="KAH3714018.1"/>
    </source>
</evidence>
<comment type="caution">
    <text evidence="1">The sequence shown here is derived from an EMBL/GenBank/DDBJ whole genome shotgun (WGS) entry which is preliminary data.</text>
</comment>
<dbReference type="Proteomes" id="UP000828390">
    <property type="component" value="Unassembled WGS sequence"/>
</dbReference>